<evidence type="ECO:0000313" key="7">
    <source>
        <dbReference type="EMBL" id="BAJ77101.1"/>
    </source>
</evidence>
<keyword evidence="4" id="KW-0175">Coiled coil</keyword>
<proteinExistence type="predicted"/>
<keyword evidence="2" id="KW-0645">Protease</keyword>
<keyword evidence="3" id="KW-0378">Hydrolase</keyword>
<dbReference type="InterPro" id="IPR006433">
    <property type="entry name" value="Prohead_protease"/>
</dbReference>
<reference evidence="7" key="1">
    <citation type="journal article" date="1997" name="Proc. Natl. Acad. Sci. U.S.A.">
        <title>Experimental surgery to create subgenomes of Bacillus subtilis 168.</title>
        <authorList>
            <person name="Itaya M."/>
            <person name="Tanaka T."/>
        </authorList>
    </citation>
    <scope>NUCLEOTIDE SEQUENCE</scope>
    <source>
        <strain evidence="7">IAM 11631</strain>
        <plasmid evidence="7">pLS32</plasmid>
    </source>
</reference>
<dbReference type="InterPro" id="IPR054613">
    <property type="entry name" value="Peptidase_S78_dom"/>
</dbReference>
<feature type="region of interest" description="Disordered" evidence="5">
    <location>
        <begin position="230"/>
        <end position="313"/>
    </location>
</feature>
<evidence type="ECO:0000256" key="2">
    <source>
        <dbReference type="ARBA" id="ARBA00022670"/>
    </source>
</evidence>
<dbReference type="GO" id="GO:0008233">
    <property type="term" value="F:peptidase activity"/>
    <property type="evidence" value="ECO:0007669"/>
    <property type="project" value="UniProtKB-KW"/>
</dbReference>
<evidence type="ECO:0000256" key="5">
    <source>
        <dbReference type="SAM" id="MobiDB-lite"/>
    </source>
</evidence>
<evidence type="ECO:0000256" key="1">
    <source>
        <dbReference type="ARBA" id="ARBA00022612"/>
    </source>
</evidence>
<dbReference type="NCBIfam" id="TIGR01543">
    <property type="entry name" value="proheadase_HK97"/>
    <property type="match status" value="1"/>
</dbReference>
<evidence type="ECO:0000259" key="6">
    <source>
        <dbReference type="Pfam" id="PF04586"/>
    </source>
</evidence>
<dbReference type="GO" id="GO:0006508">
    <property type="term" value="P:proteolysis"/>
    <property type="evidence" value="ECO:0007669"/>
    <property type="project" value="UniProtKB-KW"/>
</dbReference>
<keyword evidence="7" id="KW-0614">Plasmid</keyword>
<reference evidence="7" key="2">
    <citation type="submission" date="2011-02" db="EMBL/GenBank/DDBJ databases">
        <title>Genetic factors for stable replication of pLS32 in Bacillus subtilis.</title>
        <authorList>
            <person name="Itaya M."/>
        </authorList>
    </citation>
    <scope>NUCLEOTIDE SEQUENCE</scope>
    <source>
        <strain evidence="7">IAM 11631</strain>
        <plasmid evidence="7">pLS32</plasmid>
    </source>
</reference>
<dbReference type="AlphaFoldDB" id="E9RJA2"/>
<dbReference type="RefSeq" id="WP_013603370.1">
    <property type="nucleotide sequence ID" value="NC_015149.1"/>
</dbReference>
<organism evidence="7">
    <name type="scientific">Bacillus subtilis subsp. natto</name>
    <dbReference type="NCBI Taxonomy" id="86029"/>
    <lineage>
        <taxon>Bacteria</taxon>
        <taxon>Bacillati</taxon>
        <taxon>Bacillota</taxon>
        <taxon>Bacilli</taxon>
        <taxon>Bacillales</taxon>
        <taxon>Bacillaceae</taxon>
        <taxon>Bacillus</taxon>
    </lineage>
</organism>
<evidence type="ECO:0000256" key="3">
    <source>
        <dbReference type="ARBA" id="ARBA00022801"/>
    </source>
</evidence>
<dbReference type="EMBL" id="AB615353">
    <property type="protein sequence ID" value="BAJ77101.1"/>
    <property type="molecule type" value="Genomic_DNA"/>
</dbReference>
<evidence type="ECO:0000256" key="4">
    <source>
        <dbReference type="SAM" id="Coils"/>
    </source>
</evidence>
<feature type="domain" description="Prohead serine protease" evidence="6">
    <location>
        <begin position="9"/>
        <end position="167"/>
    </location>
</feature>
<feature type="compositionally biased region" description="Basic and acidic residues" evidence="5">
    <location>
        <begin position="248"/>
        <end position="306"/>
    </location>
</feature>
<feature type="compositionally biased region" description="Basic and acidic residues" evidence="5">
    <location>
        <begin position="230"/>
        <end position="241"/>
    </location>
</feature>
<dbReference type="Pfam" id="PF04586">
    <property type="entry name" value="Peptidase_S78"/>
    <property type="match status" value="1"/>
</dbReference>
<keyword evidence="1" id="KW-1188">Viral release from host cell</keyword>
<geneLocation type="plasmid" evidence="7">
    <name>pLS32</name>
</geneLocation>
<sequence length="313" mass="35748">MKFELLSRKVELRANNDNDSMTVSGYVNKTGELSEVLGSGKKFVEKIAPGAFTRALSRNPDNIDFLAEHNSKHILASTRNGSLRLFEDNTGLYMEATISPTTWGHDYYQLIDDKILRNMSFGFRTLDDSWDVRDDGIYERTINDLELLEVSVVRDPAYSQSTISARGIDVIEDIEIPTNLEEGEQRNMDEIKELFEGLEERLLTSLKESINEIRSEQKEFIEQATAELREKVNEQDPEKAAENSGEQTEVKDNDSEQDEPETKEKSENVDETKPDEKDPKEDKSDEDPDKEKKRSLVSEELSELRNKLTGLSN</sequence>
<accession>E9RJA2</accession>
<protein>
    <submittedName>
        <fullName evidence="7">HK97 family phage major capsid protein</fullName>
    </submittedName>
</protein>
<name>E9RJA2_BACNA</name>
<feature type="coiled-coil region" evidence="4">
    <location>
        <begin position="181"/>
        <end position="223"/>
    </location>
</feature>